<keyword evidence="1" id="KW-0812">Transmembrane</keyword>
<keyword evidence="3" id="KW-1185">Reference proteome</keyword>
<dbReference type="Proteomes" id="UP000831532">
    <property type="component" value="Chromosome"/>
</dbReference>
<keyword evidence="1" id="KW-0472">Membrane</keyword>
<proteinExistence type="predicted"/>
<feature type="transmembrane region" description="Helical" evidence="1">
    <location>
        <begin position="37"/>
        <end position="60"/>
    </location>
</feature>
<dbReference type="EMBL" id="CP063361">
    <property type="protein sequence ID" value="UOD29009.1"/>
    <property type="molecule type" value="Genomic_DNA"/>
</dbReference>
<reference evidence="2 3" key="1">
    <citation type="submission" date="2020-10" db="EMBL/GenBank/DDBJ databases">
        <title>Genome analysis of Massilia species.</title>
        <authorList>
            <person name="Jung D.-H."/>
        </authorList>
    </citation>
    <scope>NUCLEOTIDE SEQUENCE [LARGE SCALE GENOMIC DNA]</scope>
    <source>
        <strain evidence="3">sipir</strain>
    </source>
</reference>
<feature type="transmembrane region" description="Helical" evidence="1">
    <location>
        <begin position="81"/>
        <end position="102"/>
    </location>
</feature>
<gene>
    <name evidence="2" type="ORF">INH39_26835</name>
</gene>
<keyword evidence="1" id="KW-1133">Transmembrane helix</keyword>
<accession>A0ABY4A5R2</accession>
<dbReference type="RefSeq" id="WP_243490206.1">
    <property type="nucleotide sequence ID" value="NZ_CP063361.1"/>
</dbReference>
<evidence type="ECO:0008006" key="4">
    <source>
        <dbReference type="Google" id="ProtNLM"/>
    </source>
</evidence>
<protein>
    <recommendedName>
        <fullName evidence="4">DUF1467 domain-containing protein</fullName>
    </recommendedName>
</protein>
<evidence type="ECO:0000313" key="2">
    <source>
        <dbReference type="EMBL" id="UOD29009.1"/>
    </source>
</evidence>
<name>A0ABY4A5R2_9BURK</name>
<sequence length="107" mass="11844">MRTAFKVVAIYVGLSVFLVLLWLGLGAGELPATVTQWLWLLVLAVPLHLAGELIGQGLWGNRAARFVEQKTVGKRLSVLRMLYAFLMILFFCGALLGASYVWDLLHA</sequence>
<evidence type="ECO:0000313" key="3">
    <source>
        <dbReference type="Proteomes" id="UP000831532"/>
    </source>
</evidence>
<feature type="transmembrane region" description="Helical" evidence="1">
    <location>
        <begin position="7"/>
        <end position="25"/>
    </location>
</feature>
<organism evidence="2 3">
    <name type="scientific">Massilia violaceinigra</name>
    <dbReference type="NCBI Taxonomy" id="2045208"/>
    <lineage>
        <taxon>Bacteria</taxon>
        <taxon>Pseudomonadati</taxon>
        <taxon>Pseudomonadota</taxon>
        <taxon>Betaproteobacteria</taxon>
        <taxon>Burkholderiales</taxon>
        <taxon>Oxalobacteraceae</taxon>
        <taxon>Telluria group</taxon>
        <taxon>Massilia</taxon>
    </lineage>
</organism>
<evidence type="ECO:0000256" key="1">
    <source>
        <dbReference type="SAM" id="Phobius"/>
    </source>
</evidence>